<sequence length="584" mass="66144">FALAWDIRQRTVSESHTLGSLLGQYFCYAVMHRLGRWQRKKLEVDTMDVATAQEETLLARLQRNGDTAYGRQHGLDTVRSRRELRERHPLTRYDHYRAYVERVACGELGVLTSQQPSILALTSGTSGHCSMLLSLPSTLREFFLQGVAVILCVMFDTYPEARNLQKVAKLFYMPRWRSSEAGIPVGPNSSSPDSSKGLLSIYSTPGCAFAIASEQEALYVHLLFALRDRRLGSLEANFASLVYHAFSTLEMRWQRSLAEDIELGRVSPNIDLPDDVRSSLNALLRPDPARAEELRRAFAGGFDGIARRIWPRLNLVLAVDSGSNEPYGRALENHYCRGVPLYSPLYGATEGLIGVNLWPERRERRYLLCPRAMVCEFIPVQHAEQEQPGTLLMEEVQEGQVYELVLTNGSGLYRYRFGDVIQVVGFHNRCPIVEFMYRQGMMLNVRGEKTSEGLFDRVMKRTARIWAGSELLDYCCAESGLLGNSAGTSDPHYEVFVEVKGTQYLSDEKRNKLDQFLQEESAVYKSFRNKGSIGPARVNLIHQGAFQDLKKYALEKSGASPNQYKTPRVLKNKEQVDILLQRCI</sequence>
<dbReference type="OMA" id="EGFFAIQ"/>
<dbReference type="AlphaFoldDB" id="S4RP49"/>
<organism evidence="3">
    <name type="scientific">Petromyzon marinus</name>
    <name type="common">Sea lamprey</name>
    <dbReference type="NCBI Taxonomy" id="7757"/>
    <lineage>
        <taxon>Eukaryota</taxon>
        <taxon>Metazoa</taxon>
        <taxon>Chordata</taxon>
        <taxon>Craniata</taxon>
        <taxon>Vertebrata</taxon>
        <taxon>Cyclostomata</taxon>
        <taxon>Hyperoartia</taxon>
        <taxon>Petromyzontiformes</taxon>
        <taxon>Petromyzontidae</taxon>
        <taxon>Petromyzon</taxon>
    </lineage>
</organism>
<feature type="domain" description="GH3 C-terminal" evidence="2">
    <location>
        <begin position="456"/>
        <end position="574"/>
    </location>
</feature>
<dbReference type="Pfam" id="PF23571">
    <property type="entry name" value="GH3_M"/>
    <property type="match status" value="1"/>
</dbReference>
<dbReference type="InterPro" id="IPR055377">
    <property type="entry name" value="GH3_M"/>
</dbReference>
<dbReference type="PANTHER" id="PTHR31901">
    <property type="entry name" value="GH3 DOMAIN-CONTAINING PROTEIN"/>
    <property type="match status" value="1"/>
</dbReference>
<evidence type="ECO:0000259" key="1">
    <source>
        <dbReference type="Pfam" id="PF23571"/>
    </source>
</evidence>
<dbReference type="PANTHER" id="PTHR31901:SF9">
    <property type="entry name" value="GH3 DOMAIN-CONTAINING PROTEIN"/>
    <property type="match status" value="1"/>
</dbReference>
<evidence type="ECO:0000259" key="2">
    <source>
        <dbReference type="Pfam" id="PF23572"/>
    </source>
</evidence>
<proteinExistence type="predicted"/>
<dbReference type="InterPro" id="IPR004993">
    <property type="entry name" value="GH3"/>
</dbReference>
<dbReference type="HOGENOM" id="CLU_016249_3_2_1"/>
<dbReference type="InterPro" id="IPR055378">
    <property type="entry name" value="GH3_C"/>
</dbReference>
<dbReference type="GeneTree" id="ENSGT00390000016401"/>
<name>S4RP49_PETMA</name>
<protein>
    <submittedName>
        <fullName evidence="3">GH3 domain containing</fullName>
    </submittedName>
</protein>
<reference evidence="3" key="1">
    <citation type="submission" date="2025-08" db="UniProtKB">
        <authorList>
            <consortium name="Ensembl"/>
        </authorList>
    </citation>
    <scope>IDENTIFICATION</scope>
</reference>
<dbReference type="GO" id="GO:0016881">
    <property type="term" value="F:acid-amino acid ligase activity"/>
    <property type="evidence" value="ECO:0007669"/>
    <property type="project" value="TreeGrafter"/>
</dbReference>
<accession>S4RP49</accession>
<dbReference type="Pfam" id="PF03321">
    <property type="entry name" value="GH3"/>
    <property type="match status" value="1"/>
</dbReference>
<dbReference type="Ensembl" id="ENSPMAT00000007016.1">
    <property type="protein sequence ID" value="ENSPMAP00000006985.1"/>
    <property type="gene ID" value="ENSPMAG00000006341.1"/>
</dbReference>
<evidence type="ECO:0000313" key="3">
    <source>
        <dbReference type="Ensembl" id="ENSPMAP00000006985.1"/>
    </source>
</evidence>
<dbReference type="Pfam" id="PF23572">
    <property type="entry name" value="GH3_C"/>
    <property type="match status" value="1"/>
</dbReference>
<feature type="domain" description="GH3 middle" evidence="1">
    <location>
        <begin position="366"/>
        <end position="438"/>
    </location>
</feature>
<dbReference type="GO" id="GO:0005737">
    <property type="term" value="C:cytoplasm"/>
    <property type="evidence" value="ECO:0007669"/>
    <property type="project" value="TreeGrafter"/>
</dbReference>
<reference evidence="3" key="2">
    <citation type="submission" date="2025-09" db="UniProtKB">
        <authorList>
            <consortium name="Ensembl"/>
        </authorList>
    </citation>
    <scope>IDENTIFICATION</scope>
</reference>